<keyword evidence="5" id="KW-1185">Reference proteome</keyword>
<feature type="domain" description="ABC transporter" evidence="3">
    <location>
        <begin position="5"/>
        <end position="226"/>
    </location>
</feature>
<proteinExistence type="predicted"/>
<dbReference type="InterPro" id="IPR003593">
    <property type="entry name" value="AAA+_ATPase"/>
</dbReference>
<reference evidence="4 5" key="1">
    <citation type="journal article" date="2015" name="Genome Announc.">
        <title>Expanding the biotechnology potential of lactobacilli through comparative genomics of 213 strains and associated genera.</title>
        <authorList>
            <person name="Sun Z."/>
            <person name="Harris H.M."/>
            <person name="McCann A."/>
            <person name="Guo C."/>
            <person name="Argimon S."/>
            <person name="Zhang W."/>
            <person name="Yang X."/>
            <person name="Jeffery I.B."/>
            <person name="Cooney J.C."/>
            <person name="Kagawa T.F."/>
            <person name="Liu W."/>
            <person name="Song Y."/>
            <person name="Salvetti E."/>
            <person name="Wrobel A."/>
            <person name="Rasinkangas P."/>
            <person name="Parkhill J."/>
            <person name="Rea M.C."/>
            <person name="O'Sullivan O."/>
            <person name="Ritari J."/>
            <person name="Douillard F.P."/>
            <person name="Paul Ross R."/>
            <person name="Yang R."/>
            <person name="Briner A.E."/>
            <person name="Felis G.E."/>
            <person name="de Vos W.M."/>
            <person name="Barrangou R."/>
            <person name="Klaenhammer T.R."/>
            <person name="Caufield P.W."/>
            <person name="Cui Y."/>
            <person name="Zhang H."/>
            <person name="O'Toole P.W."/>
        </authorList>
    </citation>
    <scope>NUCLEOTIDE SEQUENCE [LARGE SCALE GENOMIC DNA]</scope>
    <source>
        <strain evidence="4 5">DSM 21115</strain>
    </source>
</reference>
<gene>
    <name evidence="4" type="ORF">DY78_GL001695</name>
</gene>
<dbReference type="InterPro" id="IPR027417">
    <property type="entry name" value="P-loop_NTPase"/>
</dbReference>
<dbReference type="PANTHER" id="PTHR43158:SF1">
    <property type="entry name" value="ABC TRANSPORTER, ATP-BINDING PROTEIN"/>
    <property type="match status" value="1"/>
</dbReference>
<comment type="caution">
    <text evidence="4">The sequence shown here is derived from an EMBL/GenBank/DDBJ whole genome shotgun (WGS) entry which is preliminary data.</text>
</comment>
<dbReference type="SUPFAM" id="SSF52540">
    <property type="entry name" value="P-loop containing nucleoside triphosphate hydrolases"/>
    <property type="match status" value="1"/>
</dbReference>
<dbReference type="AlphaFoldDB" id="A0A0R2NE34"/>
<evidence type="ECO:0000256" key="1">
    <source>
        <dbReference type="ARBA" id="ARBA00022741"/>
    </source>
</evidence>
<dbReference type="RefSeq" id="WP_024624782.1">
    <property type="nucleotide sequence ID" value="NZ_AYGX02000164.1"/>
</dbReference>
<evidence type="ECO:0000259" key="3">
    <source>
        <dbReference type="PROSITE" id="PS50893"/>
    </source>
</evidence>
<dbReference type="EMBL" id="AYGX02000164">
    <property type="protein sequence ID" value="KRO24113.1"/>
    <property type="molecule type" value="Genomic_DNA"/>
</dbReference>
<keyword evidence="2 4" id="KW-0067">ATP-binding</keyword>
<dbReference type="GO" id="GO:0005524">
    <property type="term" value="F:ATP binding"/>
    <property type="evidence" value="ECO:0007669"/>
    <property type="project" value="UniProtKB-KW"/>
</dbReference>
<dbReference type="PANTHER" id="PTHR43158">
    <property type="entry name" value="SKFA PEPTIDE EXPORT ATP-BINDING PROTEIN SKFE"/>
    <property type="match status" value="1"/>
</dbReference>
<dbReference type="Gene3D" id="3.40.50.300">
    <property type="entry name" value="P-loop containing nucleotide triphosphate hydrolases"/>
    <property type="match status" value="1"/>
</dbReference>
<dbReference type="Proteomes" id="UP000050920">
    <property type="component" value="Unassembled WGS sequence"/>
</dbReference>
<evidence type="ECO:0000313" key="5">
    <source>
        <dbReference type="Proteomes" id="UP000050920"/>
    </source>
</evidence>
<dbReference type="PROSITE" id="PS50893">
    <property type="entry name" value="ABC_TRANSPORTER_2"/>
    <property type="match status" value="1"/>
</dbReference>
<sequence length="238" mass="26485">MSTALSIQNLNYKRNRQVILHDGQLTLSTGKIVGLLGENGAGKTTLMRLITGNAQGQGVIKVGDSSDVMHRKQKTSFSDHLKGFDKSTKINQVVKFYQTVYPDFSNDRYQEMATFLQLDASQKLTALSKGTKEKLIIALTLARQTELYLLDEPFSGIDSMSRKQVISSILKWTPDNATLLISDHYVHEIASLLDEIVVVKDQTIAVHKGADEIRDQLGVEIEDYYESLYEVGGAADDK</sequence>
<organism evidence="4 5">
    <name type="scientific">Lactiplantibacillus fabifermentans DSM 21115</name>
    <dbReference type="NCBI Taxonomy" id="1413187"/>
    <lineage>
        <taxon>Bacteria</taxon>
        <taxon>Bacillati</taxon>
        <taxon>Bacillota</taxon>
        <taxon>Bacilli</taxon>
        <taxon>Lactobacillales</taxon>
        <taxon>Lactobacillaceae</taxon>
        <taxon>Lactiplantibacillus</taxon>
    </lineage>
</organism>
<dbReference type="InterPro" id="IPR003439">
    <property type="entry name" value="ABC_transporter-like_ATP-bd"/>
</dbReference>
<accession>A0A0R2NE34</accession>
<dbReference type="SMART" id="SM00382">
    <property type="entry name" value="AAA"/>
    <property type="match status" value="1"/>
</dbReference>
<evidence type="ECO:0000256" key="2">
    <source>
        <dbReference type="ARBA" id="ARBA00022840"/>
    </source>
</evidence>
<name>A0A0R2NE34_9LACO</name>
<keyword evidence="1" id="KW-0547">Nucleotide-binding</keyword>
<protein>
    <submittedName>
        <fullName evidence="4">ABC transporter ATP-binding protein</fullName>
    </submittedName>
</protein>
<dbReference type="Pfam" id="PF00005">
    <property type="entry name" value="ABC_tran"/>
    <property type="match status" value="1"/>
</dbReference>
<dbReference type="GO" id="GO:0016887">
    <property type="term" value="F:ATP hydrolysis activity"/>
    <property type="evidence" value="ECO:0007669"/>
    <property type="project" value="InterPro"/>
</dbReference>
<evidence type="ECO:0000313" key="4">
    <source>
        <dbReference type="EMBL" id="KRO24113.1"/>
    </source>
</evidence>